<proteinExistence type="predicted"/>
<organism evidence="2">
    <name type="scientific">freshwater metagenome</name>
    <dbReference type="NCBI Taxonomy" id="449393"/>
    <lineage>
        <taxon>unclassified sequences</taxon>
        <taxon>metagenomes</taxon>
        <taxon>ecological metagenomes</taxon>
    </lineage>
</organism>
<keyword evidence="1" id="KW-0812">Transmembrane</keyword>
<keyword evidence="1" id="KW-1133">Transmembrane helix</keyword>
<protein>
    <submittedName>
        <fullName evidence="2">Uncharacterized protein</fullName>
    </submittedName>
</protein>
<feature type="non-terminal residue" evidence="2">
    <location>
        <position position="39"/>
    </location>
</feature>
<evidence type="ECO:0000313" key="2">
    <source>
        <dbReference type="EMBL" id="KGA16139.1"/>
    </source>
</evidence>
<evidence type="ECO:0000256" key="1">
    <source>
        <dbReference type="SAM" id="Phobius"/>
    </source>
</evidence>
<name>A0A094Q257_9ZZZZ</name>
<feature type="transmembrane region" description="Helical" evidence="1">
    <location>
        <begin position="6"/>
        <end position="22"/>
    </location>
</feature>
<gene>
    <name evidence="2" type="ORF">GM51_13330</name>
</gene>
<keyword evidence="1" id="KW-0472">Membrane</keyword>
<dbReference type="EMBL" id="JNSL01000093">
    <property type="protein sequence ID" value="KGA16139.1"/>
    <property type="molecule type" value="Genomic_DNA"/>
</dbReference>
<reference evidence="2" key="1">
    <citation type="submission" date="2014-06" db="EMBL/GenBank/DDBJ databases">
        <title>Key roles for freshwater Actinobacteria revealed by deep metagenomic sequencing.</title>
        <authorList>
            <person name="Ghai R."/>
            <person name="Mizuno C.M."/>
            <person name="Picazo A."/>
            <person name="Camacho A."/>
            <person name="Rodriguez-Valera F."/>
        </authorList>
    </citation>
    <scope>NUCLEOTIDE SEQUENCE</scope>
</reference>
<accession>A0A094Q257</accession>
<comment type="caution">
    <text evidence="2">The sequence shown here is derived from an EMBL/GenBank/DDBJ whole genome shotgun (WGS) entry which is preliminary data.</text>
</comment>
<dbReference type="AlphaFoldDB" id="A0A094Q257"/>
<sequence>MTGLLYLIVVVMWAVVLVPIWLKSHDRAQVEKGLREEGE</sequence>